<name>A0AAX3LWG7_9BACL</name>
<dbReference type="Proteomes" id="UP001220509">
    <property type="component" value="Chromosome"/>
</dbReference>
<organism evidence="2 3">
    <name type="scientific">Paenibacillus kyungheensis</name>
    <dbReference type="NCBI Taxonomy" id="1452732"/>
    <lineage>
        <taxon>Bacteria</taxon>
        <taxon>Bacillati</taxon>
        <taxon>Bacillota</taxon>
        <taxon>Bacilli</taxon>
        <taxon>Bacillales</taxon>
        <taxon>Paenibacillaceae</taxon>
        <taxon>Paenibacillus</taxon>
    </lineage>
</organism>
<dbReference type="GO" id="GO:0006793">
    <property type="term" value="P:phosphorus metabolic process"/>
    <property type="evidence" value="ECO:0007669"/>
    <property type="project" value="UniProtKB-ARBA"/>
</dbReference>
<dbReference type="GO" id="GO:0003824">
    <property type="term" value="F:catalytic activity"/>
    <property type="evidence" value="ECO:0007669"/>
    <property type="project" value="InterPro"/>
</dbReference>
<evidence type="ECO:0000259" key="1">
    <source>
        <dbReference type="PROSITE" id="PS50035"/>
    </source>
</evidence>
<dbReference type="KEGG" id="pka:PQ456_13600"/>
<dbReference type="PROSITE" id="PS50035">
    <property type="entry name" value="PLD"/>
    <property type="match status" value="1"/>
</dbReference>
<sequence>MKPIWVVPHEKHLQYHHDKALLIDGHYAIVGSGHTADSHIHLVQVEPTDHKDIYRAVHSHQYIKVACGEDSIEQLEKVVHHLQTISAYTLLTEWYNMEECNFNILIK</sequence>
<evidence type="ECO:0000313" key="2">
    <source>
        <dbReference type="EMBL" id="WCT54236.1"/>
    </source>
</evidence>
<dbReference type="AlphaFoldDB" id="A0AAX3LWG7"/>
<dbReference type="InterPro" id="IPR001736">
    <property type="entry name" value="PLipase_D/transphosphatidylase"/>
</dbReference>
<dbReference type="RefSeq" id="WP_273612778.1">
    <property type="nucleotide sequence ID" value="NZ_CP117416.1"/>
</dbReference>
<proteinExistence type="predicted"/>
<accession>A0AAX3LWG7</accession>
<keyword evidence="3" id="KW-1185">Reference proteome</keyword>
<gene>
    <name evidence="2" type="ORF">PQ456_13600</name>
</gene>
<protein>
    <recommendedName>
        <fullName evidence="1">PLD phosphodiesterase domain-containing protein</fullName>
    </recommendedName>
</protein>
<feature type="domain" description="PLD phosphodiesterase" evidence="1">
    <location>
        <begin position="12"/>
        <end position="39"/>
    </location>
</feature>
<dbReference type="EMBL" id="CP117416">
    <property type="protein sequence ID" value="WCT54236.1"/>
    <property type="molecule type" value="Genomic_DNA"/>
</dbReference>
<reference evidence="2 3" key="1">
    <citation type="submission" date="2023-02" db="EMBL/GenBank/DDBJ databases">
        <title>Genome sequence of Paenibacillus kyungheensis KACC 18744.</title>
        <authorList>
            <person name="Kim S."/>
            <person name="Heo J."/>
            <person name="Kwon S.-W."/>
        </authorList>
    </citation>
    <scope>NUCLEOTIDE SEQUENCE [LARGE SCALE GENOMIC DNA]</scope>
    <source>
        <strain evidence="2 3">KACC 18744</strain>
    </source>
</reference>
<evidence type="ECO:0000313" key="3">
    <source>
        <dbReference type="Proteomes" id="UP001220509"/>
    </source>
</evidence>